<dbReference type="KEGG" id="pgb:H744_1c1480"/>
<dbReference type="PROSITE" id="PS01124">
    <property type="entry name" value="HTH_ARAC_FAMILY_2"/>
    <property type="match status" value="1"/>
</dbReference>
<dbReference type="GO" id="GO:0043565">
    <property type="term" value="F:sequence-specific DNA binding"/>
    <property type="evidence" value="ECO:0007669"/>
    <property type="project" value="InterPro"/>
</dbReference>
<dbReference type="Pfam" id="PF12833">
    <property type="entry name" value="HTH_18"/>
    <property type="match status" value="1"/>
</dbReference>
<dbReference type="HOGENOM" id="CLU_000445_88_16_6"/>
<evidence type="ECO:0000256" key="4">
    <source>
        <dbReference type="ARBA" id="ARBA00023163"/>
    </source>
</evidence>
<dbReference type="STRING" id="658445.H744_1c1480"/>
<keyword evidence="4" id="KW-0804">Transcription</keyword>
<dbReference type="InterPro" id="IPR037923">
    <property type="entry name" value="HTH-like"/>
</dbReference>
<dbReference type="PATRIC" id="fig|658445.3.peg.1602"/>
<organism evidence="6 7">
    <name type="scientific">Photobacterium gaetbulicola Gung47</name>
    <dbReference type="NCBI Taxonomy" id="658445"/>
    <lineage>
        <taxon>Bacteria</taxon>
        <taxon>Pseudomonadati</taxon>
        <taxon>Pseudomonadota</taxon>
        <taxon>Gammaproteobacteria</taxon>
        <taxon>Vibrionales</taxon>
        <taxon>Vibrionaceae</taxon>
        <taxon>Photobacterium</taxon>
    </lineage>
</organism>
<feature type="domain" description="HTH araC/xylS-type" evidence="5">
    <location>
        <begin position="179"/>
        <end position="276"/>
    </location>
</feature>
<evidence type="ECO:0000259" key="5">
    <source>
        <dbReference type="PROSITE" id="PS01124"/>
    </source>
</evidence>
<dbReference type="InterPro" id="IPR018060">
    <property type="entry name" value="HTH_AraC"/>
</dbReference>
<dbReference type="SUPFAM" id="SSF46689">
    <property type="entry name" value="Homeodomain-like"/>
    <property type="match status" value="2"/>
</dbReference>
<evidence type="ECO:0000313" key="6">
    <source>
        <dbReference type="EMBL" id="AJR06502.1"/>
    </source>
</evidence>
<dbReference type="PANTHER" id="PTHR46796">
    <property type="entry name" value="HTH-TYPE TRANSCRIPTIONAL ACTIVATOR RHAS-RELATED"/>
    <property type="match status" value="1"/>
</dbReference>
<evidence type="ECO:0000256" key="1">
    <source>
        <dbReference type="ARBA" id="ARBA00023015"/>
    </source>
</evidence>
<name>A0A0C5WJV7_9GAMM</name>
<dbReference type="Pfam" id="PF02311">
    <property type="entry name" value="AraC_binding"/>
    <property type="match status" value="1"/>
</dbReference>
<dbReference type="SUPFAM" id="SSF51215">
    <property type="entry name" value="Regulatory protein AraC"/>
    <property type="match status" value="1"/>
</dbReference>
<evidence type="ECO:0000256" key="2">
    <source>
        <dbReference type="ARBA" id="ARBA00023125"/>
    </source>
</evidence>
<dbReference type="InterPro" id="IPR009057">
    <property type="entry name" value="Homeodomain-like_sf"/>
</dbReference>
<dbReference type="GO" id="GO:0003700">
    <property type="term" value="F:DNA-binding transcription factor activity"/>
    <property type="evidence" value="ECO:0007669"/>
    <property type="project" value="InterPro"/>
</dbReference>
<dbReference type="InterPro" id="IPR003313">
    <property type="entry name" value="AraC-bd"/>
</dbReference>
<dbReference type="Gene3D" id="1.10.10.60">
    <property type="entry name" value="Homeodomain-like"/>
    <property type="match status" value="2"/>
</dbReference>
<dbReference type="EMBL" id="CP005973">
    <property type="protein sequence ID" value="AJR06502.1"/>
    <property type="molecule type" value="Genomic_DNA"/>
</dbReference>
<dbReference type="SMART" id="SM00342">
    <property type="entry name" value="HTH_ARAC"/>
    <property type="match status" value="1"/>
</dbReference>
<sequence length="284" mass="32107">MEFIAMTRTARHIRQSYWTSKHTPYLTIRSTRDSTQSYKSHYHSELSIGIMESGVTCLSLPEKHIALNKGDIVLIEPNMVHSCNPVDGKPRSYHMLYIDNDWCCEVLSMLFGHEVTMFTIDQSSLQDTLSTTGLGEIISALLVEESSELISKVEYALFDILSLCCSPRKELVEGDKLAVRVKNLLLRDIACSPPLETLALELGHTKETVIRQFKSHFGITPKSFLNNHRVEKAKILLRGGMPIVDVAIEVGFSDQSQLHRAFVNYTASTPRQYQKIKSIFDNIS</sequence>
<keyword evidence="2" id="KW-0238">DNA-binding</keyword>
<dbReference type="AlphaFoldDB" id="A0A0C5WJV7"/>
<evidence type="ECO:0000313" key="7">
    <source>
        <dbReference type="Proteomes" id="UP000032303"/>
    </source>
</evidence>
<proteinExistence type="predicted"/>
<dbReference type="InterPro" id="IPR050204">
    <property type="entry name" value="AraC_XylS_family_regulators"/>
</dbReference>
<dbReference type="Proteomes" id="UP000032303">
    <property type="component" value="Chromosome 1"/>
</dbReference>
<keyword evidence="3" id="KW-0010">Activator</keyword>
<dbReference type="PANTHER" id="PTHR46796:SF2">
    <property type="entry name" value="TRANSCRIPTIONAL REGULATORY PROTEIN"/>
    <property type="match status" value="1"/>
</dbReference>
<keyword evidence="1" id="KW-0805">Transcription regulation</keyword>
<dbReference type="InterPro" id="IPR018062">
    <property type="entry name" value="HTH_AraC-typ_CS"/>
</dbReference>
<reference evidence="6 7" key="1">
    <citation type="submission" date="2013-05" db="EMBL/GenBank/DDBJ databases">
        <title>Complete genome sequence of the lipase-producing bacterium Photobacterium gaetbulicola Gung47.</title>
        <authorList>
            <person name="Kim Y.-O."/>
        </authorList>
    </citation>
    <scope>NUCLEOTIDE SEQUENCE [LARGE SCALE GENOMIC DNA]</scope>
    <source>
        <strain evidence="6 7">Gung47</strain>
    </source>
</reference>
<dbReference type="PROSITE" id="PS00041">
    <property type="entry name" value="HTH_ARAC_FAMILY_1"/>
    <property type="match status" value="1"/>
</dbReference>
<keyword evidence="7" id="KW-1185">Reference proteome</keyword>
<protein>
    <submittedName>
        <fullName evidence="6">Helix-turn-helix domain-containing protein</fullName>
    </submittedName>
</protein>
<gene>
    <name evidence="6" type="ORF">H744_1c1480</name>
</gene>
<accession>A0A0C5WJV7</accession>
<evidence type="ECO:0000256" key="3">
    <source>
        <dbReference type="ARBA" id="ARBA00023159"/>
    </source>
</evidence>